<dbReference type="RefSeq" id="XP_056050786.1">
    <property type="nucleotide sequence ID" value="XM_056193785.1"/>
</dbReference>
<dbReference type="AlphaFoldDB" id="A0A9W8Q852"/>
<gene>
    <name evidence="1" type="ORF">LMH87_002347</name>
</gene>
<proteinExistence type="predicted"/>
<name>A0A9W8Q852_AKAMU</name>
<dbReference type="KEGG" id="amus:LMH87_002347"/>
<sequence length="101" mass="11016">MCCKILVSLVSPIPFQEKIFEFLLASLTETRQQCTEPSQYTPHDILSKMHFSLTTALLWTASLASAGIVITPISDNMLVPKTPGDCFFGVVTPQGCGPKRA</sequence>
<accession>A0A9W8Q852</accession>
<keyword evidence="2" id="KW-1185">Reference proteome</keyword>
<protein>
    <submittedName>
        <fullName evidence="1">Uncharacterized protein</fullName>
    </submittedName>
</protein>
<evidence type="ECO:0000313" key="1">
    <source>
        <dbReference type="EMBL" id="KAJ4147845.1"/>
    </source>
</evidence>
<evidence type="ECO:0000313" key="2">
    <source>
        <dbReference type="Proteomes" id="UP001144673"/>
    </source>
</evidence>
<dbReference type="Proteomes" id="UP001144673">
    <property type="component" value="Chromosome 3"/>
</dbReference>
<reference evidence="1" key="1">
    <citation type="journal article" date="2023" name="Access Microbiol">
        <title>De-novo genome assembly for Akanthomyces muscarius, a biocontrol agent of insect agricultural pests.</title>
        <authorList>
            <person name="Erdos Z."/>
            <person name="Studholme D.J."/>
            <person name="Raymond B."/>
            <person name="Sharma M."/>
        </authorList>
    </citation>
    <scope>NUCLEOTIDE SEQUENCE</scope>
    <source>
        <strain evidence="1">Ve6</strain>
    </source>
</reference>
<dbReference type="GeneID" id="80889506"/>
<organism evidence="1 2">
    <name type="scientific">Akanthomyces muscarius</name>
    <name type="common">Entomopathogenic fungus</name>
    <name type="synonym">Lecanicillium muscarium</name>
    <dbReference type="NCBI Taxonomy" id="2231603"/>
    <lineage>
        <taxon>Eukaryota</taxon>
        <taxon>Fungi</taxon>
        <taxon>Dikarya</taxon>
        <taxon>Ascomycota</taxon>
        <taxon>Pezizomycotina</taxon>
        <taxon>Sordariomycetes</taxon>
        <taxon>Hypocreomycetidae</taxon>
        <taxon>Hypocreales</taxon>
        <taxon>Cordycipitaceae</taxon>
        <taxon>Akanthomyces</taxon>
    </lineage>
</organism>
<comment type="caution">
    <text evidence="1">The sequence shown here is derived from an EMBL/GenBank/DDBJ whole genome shotgun (WGS) entry which is preliminary data.</text>
</comment>
<dbReference type="EMBL" id="JAJHUN010000010">
    <property type="protein sequence ID" value="KAJ4147845.1"/>
    <property type="molecule type" value="Genomic_DNA"/>
</dbReference>